<dbReference type="Gene3D" id="1.20.120.1770">
    <property type="match status" value="1"/>
</dbReference>
<protein>
    <recommendedName>
        <fullName evidence="13">Cytochrome b561 domain-containing protein</fullName>
    </recommendedName>
</protein>
<evidence type="ECO:0000256" key="6">
    <source>
        <dbReference type="ARBA" id="ARBA00022723"/>
    </source>
</evidence>
<keyword evidence="15" id="KW-1185">Reference proteome</keyword>
<proteinExistence type="predicted"/>
<dbReference type="Proteomes" id="UP000594262">
    <property type="component" value="Unplaced"/>
</dbReference>
<accession>A0A7M5X5E9</accession>
<evidence type="ECO:0000313" key="14">
    <source>
        <dbReference type="EnsemblMetazoa" id="CLYHEMP018218.2"/>
    </source>
</evidence>
<dbReference type="GO" id="GO:0016491">
    <property type="term" value="F:oxidoreductase activity"/>
    <property type="evidence" value="ECO:0007669"/>
    <property type="project" value="InterPro"/>
</dbReference>
<feature type="transmembrane region" description="Helical" evidence="12">
    <location>
        <begin position="34"/>
        <end position="58"/>
    </location>
</feature>
<keyword evidence="4" id="KW-0349">Heme</keyword>
<evidence type="ECO:0000313" key="15">
    <source>
        <dbReference type="Proteomes" id="UP000594262"/>
    </source>
</evidence>
<dbReference type="SMART" id="SM00665">
    <property type="entry name" value="B561"/>
    <property type="match status" value="1"/>
</dbReference>
<reference evidence="14" key="1">
    <citation type="submission" date="2021-01" db="UniProtKB">
        <authorList>
            <consortium name="EnsemblMetazoa"/>
        </authorList>
    </citation>
    <scope>IDENTIFICATION</scope>
</reference>
<dbReference type="AlphaFoldDB" id="A0A7M5X5E9"/>
<dbReference type="PANTHER" id="PTHR10106:SF0">
    <property type="entry name" value="LD36721P"/>
    <property type="match status" value="1"/>
</dbReference>
<dbReference type="InterPro" id="IPR043205">
    <property type="entry name" value="CYB561/CYBRD1-like"/>
</dbReference>
<keyword evidence="3" id="KW-0813">Transport</keyword>
<feature type="transmembrane region" description="Helical" evidence="12">
    <location>
        <begin position="78"/>
        <end position="98"/>
    </location>
</feature>
<evidence type="ECO:0000259" key="13">
    <source>
        <dbReference type="PROSITE" id="PS50939"/>
    </source>
</evidence>
<feature type="transmembrane region" description="Helical" evidence="12">
    <location>
        <begin position="216"/>
        <end position="242"/>
    </location>
</feature>
<evidence type="ECO:0000256" key="7">
    <source>
        <dbReference type="ARBA" id="ARBA00022982"/>
    </source>
</evidence>
<keyword evidence="5 12" id="KW-0812">Transmembrane</keyword>
<dbReference type="FunFam" id="1.20.120.1770:FF:000001">
    <property type="entry name" value="Cytochrome b reductase 1"/>
    <property type="match status" value="1"/>
</dbReference>
<evidence type="ECO:0000256" key="11">
    <source>
        <dbReference type="SAM" id="MobiDB-lite"/>
    </source>
</evidence>
<feature type="domain" description="Cytochrome b561" evidence="13">
    <location>
        <begin position="41"/>
        <end position="243"/>
    </location>
</feature>
<dbReference type="OrthoDB" id="907479at2759"/>
<name>A0A7M5X5E9_9CNID</name>
<keyword evidence="6" id="KW-0479">Metal-binding</keyword>
<comment type="subcellular location">
    <subcellularLocation>
        <location evidence="2">Membrane</location>
        <topology evidence="2">Multi-pass membrane protein</topology>
    </subcellularLocation>
</comment>
<dbReference type="GO" id="GO:0046872">
    <property type="term" value="F:metal ion binding"/>
    <property type="evidence" value="ECO:0007669"/>
    <property type="project" value="UniProtKB-KW"/>
</dbReference>
<dbReference type="InterPro" id="IPR006593">
    <property type="entry name" value="Cyt_b561/ferric_Rdtase_TM"/>
</dbReference>
<dbReference type="PANTHER" id="PTHR10106">
    <property type="entry name" value="CYTOCHROME B561-RELATED"/>
    <property type="match status" value="1"/>
</dbReference>
<dbReference type="GeneID" id="136802882"/>
<keyword evidence="8 12" id="KW-1133">Transmembrane helix</keyword>
<dbReference type="RefSeq" id="XP_066915739.1">
    <property type="nucleotide sequence ID" value="XM_067059638.1"/>
</dbReference>
<dbReference type="EnsemblMetazoa" id="CLYHEMT018218.2">
    <property type="protein sequence ID" value="CLYHEMP018218.2"/>
    <property type="gene ID" value="CLYHEMG018218"/>
</dbReference>
<organism evidence="14 15">
    <name type="scientific">Clytia hemisphaerica</name>
    <dbReference type="NCBI Taxonomy" id="252671"/>
    <lineage>
        <taxon>Eukaryota</taxon>
        <taxon>Metazoa</taxon>
        <taxon>Cnidaria</taxon>
        <taxon>Hydrozoa</taxon>
        <taxon>Hydroidolina</taxon>
        <taxon>Leptothecata</taxon>
        <taxon>Obeliida</taxon>
        <taxon>Clytiidae</taxon>
        <taxon>Clytia</taxon>
    </lineage>
</organism>
<dbReference type="GO" id="GO:0016020">
    <property type="term" value="C:membrane"/>
    <property type="evidence" value="ECO:0007669"/>
    <property type="project" value="UniProtKB-SubCell"/>
</dbReference>
<evidence type="ECO:0000256" key="10">
    <source>
        <dbReference type="ARBA" id="ARBA00023136"/>
    </source>
</evidence>
<feature type="transmembrane region" description="Helical" evidence="12">
    <location>
        <begin position="110"/>
        <end position="131"/>
    </location>
</feature>
<feature type="region of interest" description="Disordered" evidence="11">
    <location>
        <begin position="1"/>
        <end position="26"/>
    </location>
</feature>
<dbReference type="Pfam" id="PF03188">
    <property type="entry name" value="Cytochrom_B561"/>
    <property type="match status" value="1"/>
</dbReference>
<feature type="transmembrane region" description="Helical" evidence="12">
    <location>
        <begin position="143"/>
        <end position="168"/>
    </location>
</feature>
<evidence type="ECO:0000256" key="5">
    <source>
        <dbReference type="ARBA" id="ARBA00022692"/>
    </source>
</evidence>
<evidence type="ECO:0000256" key="2">
    <source>
        <dbReference type="ARBA" id="ARBA00004141"/>
    </source>
</evidence>
<keyword evidence="10 12" id="KW-0472">Membrane</keyword>
<keyword evidence="9" id="KW-0408">Iron</keyword>
<evidence type="ECO:0000256" key="3">
    <source>
        <dbReference type="ARBA" id="ARBA00022448"/>
    </source>
</evidence>
<comment type="cofactor">
    <cofactor evidence="1">
        <name>heme b</name>
        <dbReference type="ChEBI" id="CHEBI:60344"/>
    </cofactor>
</comment>
<evidence type="ECO:0000256" key="12">
    <source>
        <dbReference type="SAM" id="Phobius"/>
    </source>
</evidence>
<evidence type="ECO:0000256" key="9">
    <source>
        <dbReference type="ARBA" id="ARBA00023004"/>
    </source>
</evidence>
<sequence>METNFDDGNTSQASESKPITPPANTNSEQRNDGLFFALVLIFELLCILTIVLLVYWGHNFFGGYGWDGSGKMFNWHPLMMVLGMIVLYGNAAISYRVFNTAPKFQIKLLHAGLHGLALVFMIVGLVAVFGFHNHNNIPNLYSLHSWIGILTVTLFSAQYLLGFTAFLFPKFGDDLRAIALKYHQFFGRAILYLVVIASVSGLTEKMLFAHSADYKYFIPVGNIANVIGVVLAIMAMLVEYIVHEPTFKREEPYEPVPVYYGHE</sequence>
<evidence type="ECO:0000256" key="1">
    <source>
        <dbReference type="ARBA" id="ARBA00001970"/>
    </source>
</evidence>
<feature type="transmembrane region" description="Helical" evidence="12">
    <location>
        <begin position="189"/>
        <end position="210"/>
    </location>
</feature>
<evidence type="ECO:0000256" key="8">
    <source>
        <dbReference type="ARBA" id="ARBA00022989"/>
    </source>
</evidence>
<keyword evidence="7" id="KW-0249">Electron transport</keyword>
<dbReference type="PROSITE" id="PS50939">
    <property type="entry name" value="CYTOCHROME_B561"/>
    <property type="match status" value="1"/>
</dbReference>
<evidence type="ECO:0000256" key="4">
    <source>
        <dbReference type="ARBA" id="ARBA00022617"/>
    </source>
</evidence>